<feature type="region of interest" description="Disordered" evidence="5">
    <location>
        <begin position="888"/>
        <end position="1209"/>
    </location>
</feature>
<comment type="subcellular location">
    <subcellularLocation>
        <location evidence="1">Nucleus</location>
    </subcellularLocation>
</comment>
<feature type="coiled-coil region" evidence="4">
    <location>
        <begin position="1370"/>
        <end position="1411"/>
    </location>
</feature>
<evidence type="ECO:0000256" key="1">
    <source>
        <dbReference type="ARBA" id="ARBA00004123"/>
    </source>
</evidence>
<feature type="region of interest" description="Disordered" evidence="5">
    <location>
        <begin position="570"/>
        <end position="641"/>
    </location>
</feature>
<evidence type="ECO:0000256" key="3">
    <source>
        <dbReference type="ARBA" id="ARBA00023242"/>
    </source>
</evidence>
<name>A0A6J3LSE4_9PEZI</name>
<dbReference type="RefSeq" id="XP_033455756.1">
    <property type="nucleotide sequence ID" value="XM_033602699.1"/>
</dbReference>
<organism evidence="8">
    <name type="scientific">Dissoconium aciculare CBS 342.82</name>
    <dbReference type="NCBI Taxonomy" id="1314786"/>
    <lineage>
        <taxon>Eukaryota</taxon>
        <taxon>Fungi</taxon>
        <taxon>Dikarya</taxon>
        <taxon>Ascomycota</taxon>
        <taxon>Pezizomycotina</taxon>
        <taxon>Dothideomycetes</taxon>
        <taxon>Dothideomycetidae</taxon>
        <taxon>Mycosphaerellales</taxon>
        <taxon>Dissoconiaceae</taxon>
        <taxon>Dissoconium</taxon>
    </lineage>
</organism>
<feature type="compositionally biased region" description="Low complexity" evidence="5">
    <location>
        <begin position="1144"/>
        <end position="1156"/>
    </location>
</feature>
<dbReference type="InterPro" id="IPR015943">
    <property type="entry name" value="WD40/YVTN_repeat-like_dom_sf"/>
</dbReference>
<feature type="region of interest" description="Disordered" evidence="5">
    <location>
        <begin position="718"/>
        <end position="866"/>
    </location>
</feature>
<accession>A0A6J3LSE4</accession>
<evidence type="ECO:0000259" key="6">
    <source>
        <dbReference type="Pfam" id="PF16755"/>
    </source>
</evidence>
<keyword evidence="4" id="KW-0175">Coiled coil</keyword>
<evidence type="ECO:0000256" key="5">
    <source>
        <dbReference type="SAM" id="MobiDB-lite"/>
    </source>
</evidence>
<keyword evidence="7" id="KW-1185">Reference proteome</keyword>
<feature type="compositionally biased region" description="Polar residues" evidence="5">
    <location>
        <begin position="593"/>
        <end position="607"/>
    </location>
</feature>
<evidence type="ECO:0000313" key="7">
    <source>
        <dbReference type="Proteomes" id="UP000504637"/>
    </source>
</evidence>
<feature type="compositionally biased region" description="Polar residues" evidence="5">
    <location>
        <begin position="1104"/>
        <end position="1121"/>
    </location>
</feature>
<feature type="region of interest" description="Disordered" evidence="5">
    <location>
        <begin position="662"/>
        <end position="683"/>
    </location>
</feature>
<feature type="compositionally biased region" description="Polar residues" evidence="5">
    <location>
        <begin position="758"/>
        <end position="779"/>
    </location>
</feature>
<reference evidence="8" key="1">
    <citation type="submission" date="2020-01" db="EMBL/GenBank/DDBJ databases">
        <authorList>
            <consortium name="DOE Joint Genome Institute"/>
            <person name="Haridas S."/>
            <person name="Albert R."/>
            <person name="Binder M."/>
            <person name="Bloem J."/>
            <person name="Labutti K."/>
            <person name="Salamov A."/>
            <person name="Andreopoulos B."/>
            <person name="Baker S.E."/>
            <person name="Barry K."/>
            <person name="Bills G."/>
            <person name="Bluhm B.H."/>
            <person name="Cannon C."/>
            <person name="Castanera R."/>
            <person name="Culley D.E."/>
            <person name="Daum C."/>
            <person name="Ezra D."/>
            <person name="Gonzalez J.B."/>
            <person name="Henrissat B."/>
            <person name="Kuo A."/>
            <person name="Liang C."/>
            <person name="Lipzen A."/>
            <person name="Lutzoni F."/>
            <person name="Magnuson J."/>
            <person name="Mondo S."/>
            <person name="Nolan M."/>
            <person name="Ohm R."/>
            <person name="Pangilinan J."/>
            <person name="Park H.-J."/>
            <person name="Ramirez L."/>
            <person name="Alfaro M."/>
            <person name="Sun H."/>
            <person name="Tritt A."/>
            <person name="Yoshinaga Y."/>
            <person name="Zwiers L.-H."/>
            <person name="Turgeon B.G."/>
            <person name="Goodwin S.B."/>
            <person name="Spatafora J.W."/>
            <person name="Crous P.W."/>
            <person name="Grigoriev I.V."/>
        </authorList>
    </citation>
    <scope>NUCLEOTIDE SEQUENCE</scope>
    <source>
        <strain evidence="8">CBS 342.82</strain>
    </source>
</reference>
<dbReference type="Pfam" id="PF16755">
    <property type="entry name" value="Beta-prop_NUP159_NUP214"/>
    <property type="match status" value="1"/>
</dbReference>
<feature type="compositionally biased region" description="Polar residues" evidence="5">
    <location>
        <begin position="827"/>
        <end position="837"/>
    </location>
</feature>
<dbReference type="GeneID" id="54360499"/>
<feature type="domain" description="Nucleoporin Nup159/Nup146 N-terminal" evidence="6">
    <location>
        <begin position="61"/>
        <end position="459"/>
    </location>
</feature>
<gene>
    <name evidence="8" type="ORF">K489DRAFT_364434</name>
</gene>
<dbReference type="Proteomes" id="UP000504637">
    <property type="component" value="Unplaced"/>
</dbReference>
<dbReference type="Gene3D" id="2.130.10.10">
    <property type="entry name" value="YVTN repeat-like/Quinoprotein amine dehydrogenase"/>
    <property type="match status" value="1"/>
</dbReference>
<reference evidence="8" key="3">
    <citation type="submission" date="2025-08" db="UniProtKB">
        <authorList>
            <consortium name="RefSeq"/>
        </authorList>
    </citation>
    <scope>IDENTIFICATION</scope>
    <source>
        <strain evidence="8">CBS 342.82</strain>
    </source>
</reference>
<feature type="compositionally biased region" description="Low complexity" evidence="5">
    <location>
        <begin position="785"/>
        <end position="807"/>
    </location>
</feature>
<feature type="compositionally biased region" description="Polar residues" evidence="5">
    <location>
        <begin position="499"/>
        <end position="510"/>
    </location>
</feature>
<feature type="compositionally biased region" description="Low complexity" evidence="5">
    <location>
        <begin position="579"/>
        <end position="591"/>
    </location>
</feature>
<dbReference type="OrthoDB" id="248320at2759"/>
<reference evidence="8" key="2">
    <citation type="submission" date="2020-04" db="EMBL/GenBank/DDBJ databases">
        <authorList>
            <consortium name="NCBI Genome Project"/>
        </authorList>
    </citation>
    <scope>NUCLEOTIDE SEQUENCE</scope>
    <source>
        <strain evidence="8">CBS 342.82</strain>
    </source>
</reference>
<feature type="compositionally biased region" description="Polar residues" evidence="5">
    <location>
        <begin position="724"/>
        <end position="738"/>
    </location>
</feature>
<dbReference type="InterPro" id="IPR039462">
    <property type="entry name" value="Nup159/Nup146_N"/>
</dbReference>
<evidence type="ECO:0000256" key="2">
    <source>
        <dbReference type="ARBA" id="ARBA00022448"/>
    </source>
</evidence>
<keyword evidence="3" id="KW-0539">Nucleus</keyword>
<feature type="compositionally biased region" description="Basic and acidic residues" evidence="5">
    <location>
        <begin position="1186"/>
        <end position="1201"/>
    </location>
</feature>
<proteinExistence type="predicted"/>
<evidence type="ECO:0000256" key="4">
    <source>
        <dbReference type="SAM" id="Coils"/>
    </source>
</evidence>
<dbReference type="GO" id="GO:0005634">
    <property type="term" value="C:nucleus"/>
    <property type="evidence" value="ECO:0007669"/>
    <property type="project" value="UniProtKB-SubCell"/>
</dbReference>
<sequence length="1592" mass="167235">MFGGNFGNSVSSNGGGNTAQSIAGQDLEEIVTEHLALQAAEITSGDRLKLFPQPWPSDKLPPPTASLLSIASKKGLVAAAGPDSLVVASTDKLRAAYISRRKKKGDGSGVAEDEPQIKLHESEAKLQVPRVSHVTFNSDETCLVIAAEEGGGLAIYDTNAITKGGHEPAFQLSTNGTSVRHLLPNPNPDPNLAYFFGIVLSNGQFLLADLKARKLVNNASGSPVFHENVVCAAWSKLGKQVIAGLENGSAVQIDPQGAIKGTIPQPPQLDGIRRAQYETARALPISSIAWLSTYEFLLIYTPFHGPPGDDYQPKDSVYFIAQRQKDQPYTFHRLTSDPCAAFVESRTPAHFFISRLNDWKPSLSDALIVASSAAIDVGIFANFKENGRFVTAAIKDEGRKATLPLSYTDNSSDTTPVGVALDFSVQELAPRPIPTESDVVPDSRAPLPALCMLNTDGVLSLWWVVYDDAIRQTQPYSAMTKASGPHRTYDYYSSENGQAVGGVQQSQPTPSGFGAPAAISQTQPTSTASPFGSFGSGAPATPQAVKPAFGQPAFGAPSAVGSSFGGASGLGKQASVWGSPSPATPATNAPAFGQSTFGSSTPASTTPAFGKPAFGQPAFGKPAFGQPAFGQPSVPASAQGPSVPAFGQSTFGSVASQTGSAFGQASGLGAKKSSPWGSASAQTTANAAPGALPVFGSSSSFGAASTGVTASPFAAAAKALGSDGKTSSPFGSASQTSPFAAAGQNKLSTFGTGAPVGQATTFGTPSKPNPSPFAQQKPSMPTEASMGSTATLGSTGSSFSFGKPSGTDSLFSKPSLSKEETMEEDSPTTTKPAEQTPSAASGSGSLSGGFKLGTTFKGDGTAKDDLIKPASAGESLFGSSFGNALGAAAANKSEPPKAASPSFGFVKKEPGTEEDVSLRNIPEAPKAQPQASTPAAKADVPADPPLPPDPSTYKAAKLPDDLPLPPDPSRYKAAPLPDDLPLPPDPFSQKPAQGLPLSSAAPIVGSPPIDLGKESLVQEISKKDATEDSTWDDEDGFEDEDEGEDEDEENEDDDDEEDEDDEEEDEEGEEGEEEDDDEDGKPYQAKNPAALAAFMRRVTPASPKATSPQDDSTTPQSTLKVSYTPAGMPRTIPKGPTFPPPATRPQLSPRSPSPQRAVTNPVSGKDFSMNPVHSQMKASAVPPARPIERKEVAVPKPKEPSAGELQDEEDDRIKAILAAPVEPITTLQSFLTHQEHTGAIKTTGIPAQIEKVFRDINAMVDVAGLNARHIGAFVQGHKTLSHPGDRTIDDLEDADAWVLEDLKDMPKILSEMDNQLSEGMLQRPEAIIADAKTHENDLVRLRNRTSEMRKFIAVHTDAEHLAAQEAAPLNAETQAQQAELRQRVQSVQKLLAEVEEKMSLLRAELASAASRSADKTSSSQANVPTVEAVMNTILKMTAMVEQHSGDVDVLESQIRRLPQGLASLKLTDGGDYEDSLVSKMRSSRFNTHGSPSATPPRRTVRMAANGDPLGMSGMFGLSSSRFRTPPSASMLGKSGAGSAIFSPGAPESARKKMGDVTQEEVLEWQRRKERRSAVLKALKERVLDRETRVVRL</sequence>
<keyword evidence="2" id="KW-0813">Transport</keyword>
<feature type="compositionally biased region" description="Polar residues" evidence="5">
    <location>
        <begin position="519"/>
        <end position="530"/>
    </location>
</feature>
<evidence type="ECO:0000313" key="8">
    <source>
        <dbReference type="RefSeq" id="XP_033455756.1"/>
    </source>
</evidence>
<feature type="region of interest" description="Disordered" evidence="5">
    <location>
        <begin position="499"/>
        <end position="546"/>
    </location>
</feature>
<dbReference type="SUPFAM" id="SSF117289">
    <property type="entry name" value="Nucleoporin domain"/>
    <property type="match status" value="1"/>
</dbReference>
<feature type="compositionally biased region" description="Acidic residues" evidence="5">
    <location>
        <begin position="1027"/>
        <end position="1079"/>
    </location>
</feature>
<feature type="region of interest" description="Disordered" evidence="5">
    <location>
        <begin position="1"/>
        <end position="20"/>
    </location>
</feature>
<protein>
    <recommendedName>
        <fullName evidence="6">Nucleoporin Nup159/Nup146 N-terminal domain-containing protein</fullName>
    </recommendedName>
</protein>